<name>A0ABU5EWE8_9BACT</name>
<keyword evidence="3" id="KW-1185">Reference proteome</keyword>
<sequence>MRREHPDKDVELWCEDEARLGLKPIARRVWALEGNRPTSNGRHKFESVFVYGFGHPSSGRSRFLILPRANAACMGQALADFAGWADPDRRKVLVLIVDGSGGHTAKKLVVPPGVVLHRLPPCIPELQPAEHLWPLVREALANRVFNTLDELTATLTTRCHWLTQHTTVVAGAVGFHWATEHDGYRSI</sequence>
<evidence type="ECO:0000259" key="1">
    <source>
        <dbReference type="Pfam" id="PF13358"/>
    </source>
</evidence>
<gene>
    <name evidence="2" type="ORF">R5W23_000438</name>
</gene>
<comment type="caution">
    <text evidence="2">The sequence shown here is derived from an EMBL/GenBank/DDBJ whole genome shotgun (WGS) entry which is preliminary data.</text>
</comment>
<accession>A0ABU5EWE8</accession>
<proteinExistence type="predicted"/>
<evidence type="ECO:0000313" key="3">
    <source>
        <dbReference type="Proteomes" id="UP001272242"/>
    </source>
</evidence>
<dbReference type="Pfam" id="PF13358">
    <property type="entry name" value="DDE_3"/>
    <property type="match status" value="1"/>
</dbReference>
<organism evidence="2 3">
    <name type="scientific">Gemmata algarum</name>
    <dbReference type="NCBI Taxonomy" id="2975278"/>
    <lineage>
        <taxon>Bacteria</taxon>
        <taxon>Pseudomonadati</taxon>
        <taxon>Planctomycetota</taxon>
        <taxon>Planctomycetia</taxon>
        <taxon>Gemmatales</taxon>
        <taxon>Gemmataceae</taxon>
        <taxon>Gemmata</taxon>
    </lineage>
</organism>
<dbReference type="Proteomes" id="UP001272242">
    <property type="component" value="Unassembled WGS sequence"/>
</dbReference>
<dbReference type="Gene3D" id="3.30.420.10">
    <property type="entry name" value="Ribonuclease H-like superfamily/Ribonuclease H"/>
    <property type="match status" value="1"/>
</dbReference>
<protein>
    <submittedName>
        <fullName evidence="2">Transposase</fullName>
    </submittedName>
</protein>
<dbReference type="InterPro" id="IPR036397">
    <property type="entry name" value="RNaseH_sf"/>
</dbReference>
<dbReference type="InterPro" id="IPR038717">
    <property type="entry name" value="Tc1-like_DDE_dom"/>
</dbReference>
<feature type="domain" description="Tc1-like transposase DDE" evidence="1">
    <location>
        <begin position="12"/>
        <end position="151"/>
    </location>
</feature>
<evidence type="ECO:0000313" key="2">
    <source>
        <dbReference type="EMBL" id="MDY3559445.1"/>
    </source>
</evidence>
<dbReference type="RefSeq" id="WP_320686202.1">
    <property type="nucleotide sequence ID" value="NZ_JAXBLV010000110.1"/>
</dbReference>
<dbReference type="EMBL" id="JAXBLV010000110">
    <property type="protein sequence ID" value="MDY3559445.1"/>
    <property type="molecule type" value="Genomic_DNA"/>
</dbReference>
<reference evidence="3" key="1">
    <citation type="journal article" date="2023" name="Mar. Drugs">
        <title>Gemmata algarum, a Novel Planctomycete Isolated from an Algal Mat, Displays Antimicrobial Activity.</title>
        <authorList>
            <person name="Kumar G."/>
            <person name="Kallscheuer N."/>
            <person name="Kashif M."/>
            <person name="Ahamad S."/>
            <person name="Jagadeeshwari U."/>
            <person name="Pannikurungottu S."/>
            <person name="Haufschild T."/>
            <person name="Kabuu M."/>
            <person name="Sasikala C."/>
            <person name="Jogler C."/>
            <person name="Ramana C."/>
        </authorList>
    </citation>
    <scope>NUCLEOTIDE SEQUENCE [LARGE SCALE GENOMIC DNA]</scope>
    <source>
        <strain evidence="3">JC673</strain>
    </source>
</reference>